<organism evidence="2 3">
    <name type="scientific">Yasminevirus sp. GU-2018</name>
    <dbReference type="NCBI Taxonomy" id="2420051"/>
    <lineage>
        <taxon>Viruses</taxon>
        <taxon>Varidnaviria</taxon>
        <taxon>Bamfordvirae</taxon>
        <taxon>Nucleocytoviricota</taxon>
        <taxon>Megaviricetes</taxon>
        <taxon>Imitervirales</taxon>
        <taxon>Mimiviridae</taxon>
        <taxon>Klosneuvirinae</taxon>
        <taxon>Yasminevirus</taxon>
        <taxon>Yasminevirus saudimassiliense</taxon>
    </lineage>
</organism>
<sequence>MSVLNDDITAHIEKDLVTDPTADLITEIMKTGPRRCVYPTIMNNVLDLTDLNSDVLIDHKLDVNDPSNLIIVSRNDRSDITVFLRADYLPSNLITSTNIKNTDQTKQISTKRYNNFPFIINTTSVKLVLLNYNMEFLIEQDNKTKSDTILISSSILCNNLHSIYNSTFTVKTTSSGVDKHLRIVRQTDVINASFEEIYHANRQYIPSIHNVTKEKSRRTSRIREGVLDIISDYTDETEVVAFIDLLRYKSLLECENLKRGKTYRIINFNGFFVDYCSDGMYQCNFLIKCDISLQGRFFNGVVGGYVATLKGVELTVNGDVDVSTTRKSYFSGLMTGVSRWIDDVTTKINGDVNLSGSIVGIISGTSSGVYNTVECIVRDKICLKNVLVFGTVVGYLTPVPIDHLDSSDKKTHIEQKDDQIKKLLKIQSTKSTDKFSFKLVLNVDGSLRSSLVSNSNTRYGVLGNFDEMFAKNENSNVSDSSDATDNFDNSDKNSKSTDNDNIDNTDDSDGKGYVFDDDDVEGIYENTKPNTKSNPTLNLNRHDDRSRSSIFSKNSASEQNVCKKLDINSQFDDVLNKVTKSKTTLTKTHQLVINTPNIKTVNKNKVTTPNHNNSSNSNFSHINHVMGFADCQDGVCNTQSNTTFNRHTTSWSMFNMIKDMRLNTGSTLKDFPKSSECKMDKKKHSKKTQRMSNKKDTMESKTEMISKLMNDHDEHDDLNNFDETSSSMYETNYRQSGDNSSGLGSLRYNSTDVLKGGNQSDLTIKVKISHLSDADETTLSEDEEKINNHAPSIHGVNITNKPHTANPNLVRVVDTSDIFDTRYQVQTKKASR</sequence>
<feature type="compositionally biased region" description="Basic residues" evidence="1">
    <location>
        <begin position="680"/>
        <end position="689"/>
    </location>
</feature>
<feature type="region of interest" description="Disordered" evidence="1">
    <location>
        <begin position="670"/>
        <end position="699"/>
    </location>
</feature>
<accession>A0A5K0U8X7</accession>
<dbReference type="EMBL" id="UPSH01000001">
    <property type="protein sequence ID" value="VBB18609.1"/>
    <property type="molecule type" value="Genomic_DNA"/>
</dbReference>
<name>A0A5K0U8X7_9VIRU</name>
<feature type="compositionally biased region" description="Basic and acidic residues" evidence="1">
    <location>
        <begin position="670"/>
        <end position="679"/>
    </location>
</feature>
<evidence type="ECO:0000313" key="2">
    <source>
        <dbReference type="EMBL" id="VBB18609.1"/>
    </source>
</evidence>
<comment type="caution">
    <text evidence="2">The sequence shown here is derived from an EMBL/GenBank/DDBJ whole genome shotgun (WGS) entry which is preliminary data.</text>
</comment>
<evidence type="ECO:0000256" key="1">
    <source>
        <dbReference type="SAM" id="MobiDB-lite"/>
    </source>
</evidence>
<reference evidence="2 3" key="1">
    <citation type="submission" date="2018-10" db="EMBL/GenBank/DDBJ databases">
        <authorList>
            <consortium name="IHU Genomes"/>
        </authorList>
    </citation>
    <scope>NUCLEOTIDE SEQUENCE [LARGE SCALE GENOMIC DNA]</scope>
    <source>
        <strain evidence="2 3">A1</strain>
    </source>
</reference>
<feature type="compositionally biased region" description="Polar residues" evidence="1">
    <location>
        <begin position="473"/>
        <end position="483"/>
    </location>
</feature>
<keyword evidence="3" id="KW-1185">Reference proteome</keyword>
<protein>
    <submittedName>
        <fullName evidence="2">Uncharacterized protein</fullName>
    </submittedName>
</protein>
<feature type="compositionally biased region" description="Basic and acidic residues" evidence="1">
    <location>
        <begin position="489"/>
        <end position="498"/>
    </location>
</feature>
<feature type="region of interest" description="Disordered" evidence="1">
    <location>
        <begin position="473"/>
        <end position="555"/>
    </location>
</feature>
<dbReference type="Proteomes" id="UP000594342">
    <property type="component" value="Unassembled WGS sequence"/>
</dbReference>
<proteinExistence type="predicted"/>
<gene>
    <name evidence="2" type="ORF">YASMINEVIRUS_1072</name>
</gene>
<feature type="compositionally biased region" description="Polar residues" evidence="1">
    <location>
        <begin position="527"/>
        <end position="539"/>
    </location>
</feature>
<evidence type="ECO:0000313" key="3">
    <source>
        <dbReference type="Proteomes" id="UP000594342"/>
    </source>
</evidence>